<dbReference type="AlphaFoldDB" id="A0A2A3M2H7"/>
<comment type="caution">
    <text evidence="1">The sequence shown here is derived from an EMBL/GenBank/DDBJ whole genome shotgun (WGS) entry which is preliminary data.</text>
</comment>
<dbReference type="Proteomes" id="UP000218102">
    <property type="component" value="Unassembled WGS sequence"/>
</dbReference>
<sequence length="62" mass="6432">MAPTMGLTMTLGMIAEAIGASSLGVCVDLFAGTPAPTGIAPLSRLAQHLWERACPRRGPNRP</sequence>
<protein>
    <submittedName>
        <fullName evidence="1">Uncharacterized protein</fullName>
    </submittedName>
</protein>
<reference evidence="1 2" key="1">
    <citation type="submission" date="2017-09" db="EMBL/GenBank/DDBJ databases">
        <authorList>
            <person name="Ehlers B."/>
            <person name="Leendertz F.H."/>
        </authorList>
    </citation>
    <scope>NUCLEOTIDE SEQUENCE [LARGE SCALE GENOMIC DNA]</scope>
    <source>
        <strain evidence="1 2">DJ-1</strain>
    </source>
</reference>
<dbReference type="EMBL" id="NTME01000017">
    <property type="protein sequence ID" value="PBJ94375.1"/>
    <property type="molecule type" value="Genomic_DNA"/>
</dbReference>
<evidence type="ECO:0000313" key="2">
    <source>
        <dbReference type="Proteomes" id="UP000218102"/>
    </source>
</evidence>
<accession>A0A2A3M2H7</accession>
<proteinExistence type="predicted"/>
<evidence type="ECO:0000313" key="1">
    <source>
        <dbReference type="EMBL" id="PBJ94375.1"/>
    </source>
</evidence>
<gene>
    <name evidence="1" type="ORF">CMV24_16950</name>
</gene>
<organism evidence="1 2">
    <name type="scientific">Pseudomonas plecoglossicida</name>
    <dbReference type="NCBI Taxonomy" id="70775"/>
    <lineage>
        <taxon>Bacteria</taxon>
        <taxon>Pseudomonadati</taxon>
        <taxon>Pseudomonadota</taxon>
        <taxon>Gammaproteobacteria</taxon>
        <taxon>Pseudomonadales</taxon>
        <taxon>Pseudomonadaceae</taxon>
        <taxon>Pseudomonas</taxon>
    </lineage>
</organism>
<name>A0A2A3M2H7_PSEDL</name>